<proteinExistence type="predicted"/>
<dbReference type="Proteomes" id="UP000676336">
    <property type="component" value="Unassembled WGS sequence"/>
</dbReference>
<organism evidence="1 2">
    <name type="scientific">Rotaria magnacalcarata</name>
    <dbReference type="NCBI Taxonomy" id="392030"/>
    <lineage>
        <taxon>Eukaryota</taxon>
        <taxon>Metazoa</taxon>
        <taxon>Spiralia</taxon>
        <taxon>Gnathifera</taxon>
        <taxon>Rotifera</taxon>
        <taxon>Eurotatoria</taxon>
        <taxon>Bdelloidea</taxon>
        <taxon>Philodinida</taxon>
        <taxon>Philodinidae</taxon>
        <taxon>Rotaria</taxon>
    </lineage>
</organism>
<reference evidence="1" key="1">
    <citation type="submission" date="2021-02" db="EMBL/GenBank/DDBJ databases">
        <authorList>
            <person name="Nowell W R."/>
        </authorList>
    </citation>
    <scope>NUCLEOTIDE SEQUENCE</scope>
</reference>
<accession>A0A8S2VUD3</accession>
<feature type="non-terminal residue" evidence="1">
    <location>
        <position position="58"/>
    </location>
</feature>
<protein>
    <submittedName>
        <fullName evidence="1">Uncharacterized protein</fullName>
    </submittedName>
</protein>
<gene>
    <name evidence="1" type="ORF">SMN809_LOCUS31107</name>
</gene>
<name>A0A8S2VUD3_9BILA</name>
<evidence type="ECO:0000313" key="1">
    <source>
        <dbReference type="EMBL" id="CAF4415637.1"/>
    </source>
</evidence>
<dbReference type="EMBL" id="CAJOBI010061055">
    <property type="protein sequence ID" value="CAF4415637.1"/>
    <property type="molecule type" value="Genomic_DNA"/>
</dbReference>
<dbReference type="AlphaFoldDB" id="A0A8S2VUD3"/>
<evidence type="ECO:0000313" key="2">
    <source>
        <dbReference type="Proteomes" id="UP000676336"/>
    </source>
</evidence>
<comment type="caution">
    <text evidence="1">The sequence shown here is derived from an EMBL/GenBank/DDBJ whole genome shotgun (WGS) entry which is preliminary data.</text>
</comment>
<sequence>MKTLYPAGHDLTARSLHGMGATKFAQAEFGLSMYYFEQSLKVLNNLNPSGHAGMGSCL</sequence>